<dbReference type="Proteomes" id="UP001358586">
    <property type="component" value="Chromosome 11"/>
</dbReference>
<dbReference type="SUPFAM" id="SSF53098">
    <property type="entry name" value="Ribonuclease H-like"/>
    <property type="match status" value="1"/>
</dbReference>
<accession>A0ABR0N834</accession>
<dbReference type="InterPro" id="IPR036397">
    <property type="entry name" value="RNaseH_sf"/>
</dbReference>
<name>A0ABR0N834_GOSAR</name>
<dbReference type="InterPro" id="IPR002156">
    <property type="entry name" value="RNaseH_domain"/>
</dbReference>
<dbReference type="InterPro" id="IPR012337">
    <property type="entry name" value="RNaseH-like_sf"/>
</dbReference>
<sequence>MFQTASLPFLFHIRHHKKAIFIDKVANPKWAELNALLLGIRLAQSLNLDKIIFEMDCTYIVNRLCKHKDDITIFGHRIKEVHEMLIFFSKAEVKWVNQG</sequence>
<proteinExistence type="predicted"/>
<keyword evidence="3" id="KW-1185">Reference proteome</keyword>
<protein>
    <recommendedName>
        <fullName evidence="1">RNase H type-1 domain-containing protein</fullName>
    </recommendedName>
</protein>
<feature type="domain" description="RNase H type-1" evidence="1">
    <location>
        <begin position="22"/>
        <end position="97"/>
    </location>
</feature>
<organism evidence="2 3">
    <name type="scientific">Gossypium arboreum</name>
    <name type="common">Tree cotton</name>
    <name type="synonym">Gossypium nanking</name>
    <dbReference type="NCBI Taxonomy" id="29729"/>
    <lineage>
        <taxon>Eukaryota</taxon>
        <taxon>Viridiplantae</taxon>
        <taxon>Streptophyta</taxon>
        <taxon>Embryophyta</taxon>
        <taxon>Tracheophyta</taxon>
        <taxon>Spermatophyta</taxon>
        <taxon>Magnoliopsida</taxon>
        <taxon>eudicotyledons</taxon>
        <taxon>Gunneridae</taxon>
        <taxon>Pentapetalae</taxon>
        <taxon>rosids</taxon>
        <taxon>malvids</taxon>
        <taxon>Malvales</taxon>
        <taxon>Malvaceae</taxon>
        <taxon>Malvoideae</taxon>
        <taxon>Gossypium</taxon>
    </lineage>
</organism>
<dbReference type="Pfam" id="PF13456">
    <property type="entry name" value="RVT_3"/>
    <property type="match status" value="1"/>
</dbReference>
<reference evidence="2 3" key="1">
    <citation type="submission" date="2023-03" db="EMBL/GenBank/DDBJ databases">
        <title>WGS of Gossypium arboreum.</title>
        <authorList>
            <person name="Yu D."/>
        </authorList>
    </citation>
    <scope>NUCLEOTIDE SEQUENCE [LARGE SCALE GENOMIC DNA]</scope>
    <source>
        <tissue evidence="2">Leaf</tissue>
    </source>
</reference>
<dbReference type="EMBL" id="JARKNE010000011">
    <property type="protein sequence ID" value="KAK5786758.1"/>
    <property type="molecule type" value="Genomic_DNA"/>
</dbReference>
<dbReference type="Gene3D" id="3.30.420.10">
    <property type="entry name" value="Ribonuclease H-like superfamily/Ribonuclease H"/>
    <property type="match status" value="1"/>
</dbReference>
<evidence type="ECO:0000313" key="3">
    <source>
        <dbReference type="Proteomes" id="UP001358586"/>
    </source>
</evidence>
<comment type="caution">
    <text evidence="2">The sequence shown here is derived from an EMBL/GenBank/DDBJ whole genome shotgun (WGS) entry which is preliminary data.</text>
</comment>
<evidence type="ECO:0000313" key="2">
    <source>
        <dbReference type="EMBL" id="KAK5786758.1"/>
    </source>
</evidence>
<gene>
    <name evidence="2" type="ORF">PVK06_041401</name>
</gene>
<evidence type="ECO:0000259" key="1">
    <source>
        <dbReference type="Pfam" id="PF13456"/>
    </source>
</evidence>